<accession>A0A2R4WIK6</accession>
<organism evidence="2 3">
    <name type="scientific">Methylobacterium currus</name>
    <dbReference type="NCBI Taxonomy" id="2051553"/>
    <lineage>
        <taxon>Bacteria</taxon>
        <taxon>Pseudomonadati</taxon>
        <taxon>Pseudomonadota</taxon>
        <taxon>Alphaproteobacteria</taxon>
        <taxon>Hyphomicrobiales</taxon>
        <taxon>Methylobacteriaceae</taxon>
        <taxon>Methylobacterium</taxon>
    </lineage>
</organism>
<reference evidence="2 3" key="1">
    <citation type="submission" date="2018-04" db="EMBL/GenBank/DDBJ databases">
        <title>Methylobacterium sp. PR1016A genome.</title>
        <authorList>
            <person name="Park W."/>
        </authorList>
    </citation>
    <scope>NUCLEOTIDE SEQUENCE [LARGE SCALE GENOMIC DNA]</scope>
    <source>
        <strain evidence="2 3">PR1016A</strain>
    </source>
</reference>
<evidence type="ECO:0000313" key="2">
    <source>
        <dbReference type="EMBL" id="AWB21370.1"/>
    </source>
</evidence>
<keyword evidence="3" id="KW-1185">Reference proteome</keyword>
<sequence length="72" mass="7541">MTFMTEQLLGCVEATLWNRMAPANIGPAKIGPTGYDLQSGAASPDRPLAVPPSGRMAQPGASRMKPANETGR</sequence>
<dbReference type="EMBL" id="CP028843">
    <property type="protein sequence ID" value="AWB21370.1"/>
    <property type="molecule type" value="Genomic_DNA"/>
</dbReference>
<protein>
    <submittedName>
        <fullName evidence="2">Uncharacterized protein</fullName>
    </submittedName>
</protein>
<evidence type="ECO:0000256" key="1">
    <source>
        <dbReference type="SAM" id="MobiDB-lite"/>
    </source>
</evidence>
<dbReference type="AlphaFoldDB" id="A0A2R4WIK6"/>
<name>A0A2R4WIK6_9HYPH</name>
<dbReference type="Proteomes" id="UP000244755">
    <property type="component" value="Chromosome 1"/>
</dbReference>
<proteinExistence type="predicted"/>
<evidence type="ECO:0000313" key="3">
    <source>
        <dbReference type="Proteomes" id="UP000244755"/>
    </source>
</evidence>
<feature type="region of interest" description="Disordered" evidence="1">
    <location>
        <begin position="31"/>
        <end position="72"/>
    </location>
</feature>
<gene>
    <name evidence="2" type="ORF">DA075_10965</name>
</gene>
<dbReference type="KEGG" id="mee:DA075_10965"/>